<feature type="region of interest" description="Disordered" evidence="1">
    <location>
        <begin position="173"/>
        <end position="200"/>
    </location>
</feature>
<evidence type="ECO:0000256" key="2">
    <source>
        <dbReference type="SAM" id="Phobius"/>
    </source>
</evidence>
<dbReference type="RefSeq" id="WP_307593306.1">
    <property type="nucleotide sequence ID" value="NZ_CAXUQE020000001.1"/>
</dbReference>
<name>A0AAW8EF09_VARPD</name>
<keyword evidence="2" id="KW-0812">Transmembrane</keyword>
<organism evidence="3 4">
    <name type="scientific">Variovorax paradoxus</name>
    <dbReference type="NCBI Taxonomy" id="34073"/>
    <lineage>
        <taxon>Bacteria</taxon>
        <taxon>Pseudomonadati</taxon>
        <taxon>Pseudomonadota</taxon>
        <taxon>Betaproteobacteria</taxon>
        <taxon>Burkholderiales</taxon>
        <taxon>Comamonadaceae</taxon>
        <taxon>Variovorax</taxon>
    </lineage>
</organism>
<accession>A0AAW8EF09</accession>
<keyword evidence="2" id="KW-0472">Membrane</keyword>
<keyword evidence="2" id="KW-1133">Transmembrane helix</keyword>
<proteinExistence type="predicted"/>
<sequence length="229" mass="23887">MTLFPSFYSTAKVRARANRAQRGVIVFIALIAVLVLSLAAVALLRSTDTAGVISGNVAFKSATTSAADTGAERAFNALPTLATADADVTGKYFRLMQAVDANGIPTAVANNNWADVPCYDATGGATAISCSDESSYRVQYVIDRLCTTAPATTDPLTLLTSKCVAGQPFSSGGSAGDDLNSHAQTTNVFGSLTPPPPTRPTIHYRVTVRVQGPRNALSIVQTTIELPFG</sequence>
<feature type="transmembrane region" description="Helical" evidence="2">
    <location>
        <begin position="24"/>
        <end position="44"/>
    </location>
</feature>
<comment type="caution">
    <text evidence="3">The sequence shown here is derived from an EMBL/GenBank/DDBJ whole genome shotgun (WGS) entry which is preliminary data.</text>
</comment>
<protein>
    <submittedName>
        <fullName evidence="3">Tfp pilus assembly protein PilX</fullName>
    </submittedName>
</protein>
<dbReference type="Proteomes" id="UP001224845">
    <property type="component" value="Unassembled WGS sequence"/>
</dbReference>
<dbReference type="AlphaFoldDB" id="A0AAW8EF09"/>
<feature type="compositionally biased region" description="Polar residues" evidence="1">
    <location>
        <begin position="181"/>
        <end position="190"/>
    </location>
</feature>
<evidence type="ECO:0000313" key="4">
    <source>
        <dbReference type="Proteomes" id="UP001224845"/>
    </source>
</evidence>
<evidence type="ECO:0000256" key="1">
    <source>
        <dbReference type="SAM" id="MobiDB-lite"/>
    </source>
</evidence>
<dbReference type="EMBL" id="JAUSRV010000004">
    <property type="protein sequence ID" value="MDP9970611.1"/>
    <property type="molecule type" value="Genomic_DNA"/>
</dbReference>
<reference evidence="3" key="1">
    <citation type="submission" date="2023-07" db="EMBL/GenBank/DDBJ databases">
        <title>Sorghum-associated microbial communities from plants grown in Nebraska, USA.</title>
        <authorList>
            <person name="Schachtman D."/>
        </authorList>
    </citation>
    <scope>NUCLEOTIDE SEQUENCE</scope>
    <source>
        <strain evidence="3">DS3315</strain>
    </source>
</reference>
<gene>
    <name evidence="3" type="ORF">J2W39_001844</name>
</gene>
<evidence type="ECO:0000313" key="3">
    <source>
        <dbReference type="EMBL" id="MDP9970611.1"/>
    </source>
</evidence>